<reference evidence="2 3" key="1">
    <citation type="submission" date="2019-06" db="EMBL/GenBank/DDBJ databases">
        <title>A chromosomal-level reference genome of Carpinus fangiana (Coryloideae, Betulaceae).</title>
        <authorList>
            <person name="Yang X."/>
            <person name="Wang Z."/>
            <person name="Zhang L."/>
            <person name="Hao G."/>
            <person name="Liu J."/>
            <person name="Yang Y."/>
        </authorList>
    </citation>
    <scope>NUCLEOTIDE SEQUENCE [LARGE SCALE GENOMIC DNA]</scope>
    <source>
        <strain evidence="2">Cfa_2016G</strain>
        <tissue evidence="2">Leaf</tissue>
    </source>
</reference>
<feature type="chain" id="PRO_5024421063" evidence="1">
    <location>
        <begin position="26"/>
        <end position="90"/>
    </location>
</feature>
<dbReference type="GO" id="GO:0050793">
    <property type="term" value="P:regulation of developmental process"/>
    <property type="evidence" value="ECO:0007669"/>
    <property type="project" value="InterPro"/>
</dbReference>
<dbReference type="PANTHER" id="PTHR34663">
    <property type="entry name" value="OS06G0637400 PROTEIN"/>
    <property type="match status" value="1"/>
</dbReference>
<keyword evidence="1" id="KW-0732">Signal</keyword>
<protein>
    <submittedName>
        <fullName evidence="2">Uncharacterized protein</fullName>
    </submittedName>
</protein>
<dbReference type="Proteomes" id="UP000327013">
    <property type="component" value="Chromosome 7"/>
</dbReference>
<name>A0A5N6RMW4_9ROSI</name>
<dbReference type="GO" id="GO:0045087">
    <property type="term" value="P:innate immune response"/>
    <property type="evidence" value="ECO:0007669"/>
    <property type="project" value="InterPro"/>
</dbReference>
<evidence type="ECO:0000256" key="1">
    <source>
        <dbReference type="SAM" id="SignalP"/>
    </source>
</evidence>
<evidence type="ECO:0000313" key="3">
    <source>
        <dbReference type="Proteomes" id="UP000327013"/>
    </source>
</evidence>
<dbReference type="EMBL" id="CM017327">
    <property type="protein sequence ID" value="KAE8100115.1"/>
    <property type="molecule type" value="Genomic_DNA"/>
</dbReference>
<gene>
    <name evidence="2" type="ORF">FH972_018042</name>
</gene>
<dbReference type="AlphaFoldDB" id="A0A5N6RMW4"/>
<dbReference type="InterPro" id="IPR044700">
    <property type="entry name" value="PIP2/PIPL1"/>
</dbReference>
<dbReference type="OrthoDB" id="1522041at2759"/>
<evidence type="ECO:0000313" key="2">
    <source>
        <dbReference type="EMBL" id="KAE8100115.1"/>
    </source>
</evidence>
<keyword evidence="3" id="KW-1185">Reference proteome</keyword>
<dbReference type="PANTHER" id="PTHR34663:SF11">
    <property type="entry name" value="DERMOKINE-LIKE"/>
    <property type="match status" value="1"/>
</dbReference>
<proteinExistence type="predicted"/>
<sequence length="90" mass="9513">MARILKPLGFFVVLLLSSELFMSAARPLDVDNKPRSSIIEGVEIFFDGRLDVKGIKTGGPSPGVEGHGITNARNLGVLVKNSGLTPGEGH</sequence>
<accession>A0A5N6RMW4</accession>
<feature type="signal peptide" evidence="1">
    <location>
        <begin position="1"/>
        <end position="25"/>
    </location>
</feature>
<organism evidence="2 3">
    <name type="scientific">Carpinus fangiana</name>
    <dbReference type="NCBI Taxonomy" id="176857"/>
    <lineage>
        <taxon>Eukaryota</taxon>
        <taxon>Viridiplantae</taxon>
        <taxon>Streptophyta</taxon>
        <taxon>Embryophyta</taxon>
        <taxon>Tracheophyta</taxon>
        <taxon>Spermatophyta</taxon>
        <taxon>Magnoliopsida</taxon>
        <taxon>eudicotyledons</taxon>
        <taxon>Gunneridae</taxon>
        <taxon>Pentapetalae</taxon>
        <taxon>rosids</taxon>
        <taxon>fabids</taxon>
        <taxon>Fagales</taxon>
        <taxon>Betulaceae</taxon>
        <taxon>Carpinus</taxon>
    </lineage>
</organism>